<dbReference type="Proteomes" id="UP000650081">
    <property type="component" value="Unassembled WGS sequence"/>
</dbReference>
<dbReference type="RefSeq" id="WP_187465849.1">
    <property type="nucleotide sequence ID" value="NZ_JACSIT010000076.1"/>
</dbReference>
<evidence type="ECO:0000313" key="2">
    <source>
        <dbReference type="EMBL" id="MBC6993750.1"/>
    </source>
</evidence>
<reference evidence="2" key="1">
    <citation type="submission" date="2020-08" db="EMBL/GenBank/DDBJ databases">
        <title>Lewinella bacteria from marine environments.</title>
        <authorList>
            <person name="Zhong Y."/>
        </authorList>
    </citation>
    <scope>NUCLEOTIDE SEQUENCE</scope>
    <source>
        <strain evidence="2">KCTC 42187</strain>
    </source>
</reference>
<feature type="chain" id="PRO_5036758675" evidence="1">
    <location>
        <begin position="22"/>
        <end position="251"/>
    </location>
</feature>
<dbReference type="AlphaFoldDB" id="A0A923PGR0"/>
<dbReference type="Pfam" id="PF09697">
    <property type="entry name" value="Porph_ging"/>
    <property type="match status" value="1"/>
</dbReference>
<sequence>MKIFLQSLILLLVSVAAFGQASVEVKYLQKKNPRVNDPGGEFFSNDDFATLVSNGDISTYRYGQGGEGKKVEKDDNNNIKITYSDAYGFVFHRDKGKRKFISRDLIKDQPFIITEDLAELKWEIQADGVREIGGYHCQMAVTEFRGRVYEAWFTTALPLDAGPWKLAGLPGLILEAKDRQGIIQFIFAGIRLVSDEEIDWNKPPRQGISIGFEEFYETRERKDEEFFQKIASYPGVTITPNKHKGYFEVSH</sequence>
<evidence type="ECO:0000256" key="1">
    <source>
        <dbReference type="SAM" id="SignalP"/>
    </source>
</evidence>
<feature type="signal peptide" evidence="1">
    <location>
        <begin position="1"/>
        <end position="21"/>
    </location>
</feature>
<keyword evidence="3" id="KW-1185">Reference proteome</keyword>
<organism evidence="2 3">
    <name type="scientific">Neolewinella lacunae</name>
    <dbReference type="NCBI Taxonomy" id="1517758"/>
    <lineage>
        <taxon>Bacteria</taxon>
        <taxon>Pseudomonadati</taxon>
        <taxon>Bacteroidota</taxon>
        <taxon>Saprospiria</taxon>
        <taxon>Saprospirales</taxon>
        <taxon>Lewinellaceae</taxon>
        <taxon>Neolewinella</taxon>
    </lineage>
</organism>
<gene>
    <name evidence="2" type="ORF">H9S92_06235</name>
</gene>
<dbReference type="EMBL" id="JACSIT010000076">
    <property type="protein sequence ID" value="MBC6993750.1"/>
    <property type="molecule type" value="Genomic_DNA"/>
</dbReference>
<proteinExistence type="predicted"/>
<comment type="caution">
    <text evidence="2">The sequence shown here is derived from an EMBL/GenBank/DDBJ whole genome shotgun (WGS) entry which is preliminary data.</text>
</comment>
<protein>
    <submittedName>
        <fullName evidence="2">GLPGLI family protein</fullName>
    </submittedName>
</protein>
<keyword evidence="1" id="KW-0732">Signal</keyword>
<evidence type="ECO:0000313" key="3">
    <source>
        <dbReference type="Proteomes" id="UP000650081"/>
    </source>
</evidence>
<accession>A0A923PGR0</accession>
<name>A0A923PGR0_9BACT</name>
<dbReference type="NCBIfam" id="TIGR01200">
    <property type="entry name" value="GLPGLI"/>
    <property type="match status" value="1"/>
</dbReference>
<dbReference type="InterPro" id="IPR005901">
    <property type="entry name" value="GLPGLI"/>
</dbReference>